<keyword evidence="1" id="KW-0472">Membrane</keyword>
<feature type="transmembrane region" description="Helical" evidence="1">
    <location>
        <begin position="12"/>
        <end position="31"/>
    </location>
</feature>
<reference evidence="3" key="1">
    <citation type="journal article" date="2017" name="Front. Plant Sci.">
        <title>Climate Clever Clovers: New Paradigm to Reduce the Environmental Footprint of Ruminants by Breeding Low Methanogenic Forages Utilizing Haplotype Variation.</title>
        <authorList>
            <person name="Kaur P."/>
            <person name="Appels R."/>
            <person name="Bayer P.E."/>
            <person name="Keeble-Gagnere G."/>
            <person name="Wang J."/>
            <person name="Hirakawa H."/>
            <person name="Shirasawa K."/>
            <person name="Vercoe P."/>
            <person name="Stefanova K."/>
            <person name="Durmic Z."/>
            <person name="Nichols P."/>
            <person name="Revell C."/>
            <person name="Isobe S.N."/>
            <person name="Edwards D."/>
            <person name="Erskine W."/>
        </authorList>
    </citation>
    <scope>NUCLEOTIDE SEQUENCE [LARGE SCALE GENOMIC DNA]</scope>
    <source>
        <strain evidence="3">cv. Daliak</strain>
    </source>
</reference>
<evidence type="ECO:0000256" key="1">
    <source>
        <dbReference type="SAM" id="Phobius"/>
    </source>
</evidence>
<protein>
    <submittedName>
        <fullName evidence="2">Uncharacterized protein</fullName>
    </submittedName>
</protein>
<sequence length="276" mass="30563">MSKNGWQLPYHPLQVVAIAVFLALGFAFYVFSAPFVGKKIYQYIVTGLYTPLVSTLARLFASLDCTFGVRQLIQQIQGFLSRKMNGGNASTIGPKSVDKEALGTEATALVHMKTLINKQVKMACSTAVCVKLRSSSTANTVEFVTSVLIALIIIADGLTTVLVKGTTKFFFHPYGCCSSLAKHGPSFLVQHLNIFPIEFRYSIVCTWFVHFGIEIAAYSSMVDWDSCAYLLFSQEEGIFRRCILQVREQFLSGSFCYCGDEYSADILCVQTISHDP</sequence>
<accession>A0A2Z6LSX0</accession>
<feature type="transmembrane region" description="Helical" evidence="1">
    <location>
        <begin position="143"/>
        <end position="163"/>
    </location>
</feature>
<dbReference type="Proteomes" id="UP000242715">
    <property type="component" value="Unassembled WGS sequence"/>
</dbReference>
<keyword evidence="1" id="KW-0812">Transmembrane</keyword>
<evidence type="ECO:0000313" key="2">
    <source>
        <dbReference type="EMBL" id="GAU22371.1"/>
    </source>
</evidence>
<dbReference type="EMBL" id="DF973245">
    <property type="protein sequence ID" value="GAU22371.1"/>
    <property type="molecule type" value="Genomic_DNA"/>
</dbReference>
<organism evidence="2 3">
    <name type="scientific">Trifolium subterraneum</name>
    <name type="common">Subterranean clover</name>
    <dbReference type="NCBI Taxonomy" id="3900"/>
    <lineage>
        <taxon>Eukaryota</taxon>
        <taxon>Viridiplantae</taxon>
        <taxon>Streptophyta</taxon>
        <taxon>Embryophyta</taxon>
        <taxon>Tracheophyta</taxon>
        <taxon>Spermatophyta</taxon>
        <taxon>Magnoliopsida</taxon>
        <taxon>eudicotyledons</taxon>
        <taxon>Gunneridae</taxon>
        <taxon>Pentapetalae</taxon>
        <taxon>rosids</taxon>
        <taxon>fabids</taxon>
        <taxon>Fabales</taxon>
        <taxon>Fabaceae</taxon>
        <taxon>Papilionoideae</taxon>
        <taxon>50 kb inversion clade</taxon>
        <taxon>NPAAA clade</taxon>
        <taxon>Hologalegina</taxon>
        <taxon>IRL clade</taxon>
        <taxon>Trifolieae</taxon>
        <taxon>Trifolium</taxon>
    </lineage>
</organism>
<dbReference type="OrthoDB" id="1701014at2759"/>
<proteinExistence type="predicted"/>
<dbReference type="AlphaFoldDB" id="A0A2Z6LSX0"/>
<evidence type="ECO:0000313" key="3">
    <source>
        <dbReference type="Proteomes" id="UP000242715"/>
    </source>
</evidence>
<name>A0A2Z6LSX0_TRISU</name>
<keyword evidence="1" id="KW-1133">Transmembrane helix</keyword>
<gene>
    <name evidence="2" type="ORF">TSUD_107000</name>
</gene>
<keyword evidence="3" id="KW-1185">Reference proteome</keyword>